<protein>
    <submittedName>
        <fullName evidence="2">Uncharacterized protein</fullName>
    </submittedName>
</protein>
<evidence type="ECO:0000313" key="2">
    <source>
        <dbReference type="EMBL" id="KAK3386534.1"/>
    </source>
</evidence>
<dbReference type="Proteomes" id="UP001285441">
    <property type="component" value="Unassembled WGS sequence"/>
</dbReference>
<evidence type="ECO:0000256" key="1">
    <source>
        <dbReference type="SAM" id="SignalP"/>
    </source>
</evidence>
<keyword evidence="1" id="KW-0732">Signal</keyword>
<proteinExistence type="predicted"/>
<accession>A0AAE0NS48</accession>
<evidence type="ECO:0000313" key="3">
    <source>
        <dbReference type="Proteomes" id="UP001285441"/>
    </source>
</evidence>
<reference evidence="2" key="2">
    <citation type="submission" date="2023-06" db="EMBL/GenBank/DDBJ databases">
        <authorList>
            <consortium name="Lawrence Berkeley National Laboratory"/>
            <person name="Haridas S."/>
            <person name="Hensen N."/>
            <person name="Bonometti L."/>
            <person name="Westerberg I."/>
            <person name="Brannstrom I.O."/>
            <person name="Guillou S."/>
            <person name="Cros-Aarteil S."/>
            <person name="Calhoun S."/>
            <person name="Kuo A."/>
            <person name="Mondo S."/>
            <person name="Pangilinan J."/>
            <person name="Riley R."/>
            <person name="LaButti K."/>
            <person name="Andreopoulos B."/>
            <person name="Lipzen A."/>
            <person name="Chen C."/>
            <person name="Yanf M."/>
            <person name="Daum C."/>
            <person name="Ng V."/>
            <person name="Clum A."/>
            <person name="Steindorff A."/>
            <person name="Ohm R."/>
            <person name="Martin F."/>
            <person name="Silar P."/>
            <person name="Natvig D."/>
            <person name="Lalanne C."/>
            <person name="Gautier V."/>
            <person name="Ament-velasquez S.L."/>
            <person name="Kruys A."/>
            <person name="Hutchinson M.I."/>
            <person name="Powell A.J."/>
            <person name="Barry K."/>
            <person name="Miller A.N."/>
            <person name="Grigoriev I.V."/>
            <person name="Debuchy R."/>
            <person name="Gladieux P."/>
            <person name="Thoren M.H."/>
            <person name="Johannesson H."/>
        </authorList>
    </citation>
    <scope>NUCLEOTIDE SEQUENCE</scope>
    <source>
        <strain evidence="2">CBS 232.78</strain>
    </source>
</reference>
<gene>
    <name evidence="2" type="ORF">B0H63DRAFT_467921</name>
</gene>
<reference evidence="2" key="1">
    <citation type="journal article" date="2023" name="Mol. Phylogenet. Evol.">
        <title>Genome-scale phylogeny and comparative genomics of the fungal order Sordariales.</title>
        <authorList>
            <person name="Hensen N."/>
            <person name="Bonometti L."/>
            <person name="Westerberg I."/>
            <person name="Brannstrom I.O."/>
            <person name="Guillou S."/>
            <person name="Cros-Aarteil S."/>
            <person name="Calhoun S."/>
            <person name="Haridas S."/>
            <person name="Kuo A."/>
            <person name="Mondo S."/>
            <person name="Pangilinan J."/>
            <person name="Riley R."/>
            <person name="LaButti K."/>
            <person name="Andreopoulos B."/>
            <person name="Lipzen A."/>
            <person name="Chen C."/>
            <person name="Yan M."/>
            <person name="Daum C."/>
            <person name="Ng V."/>
            <person name="Clum A."/>
            <person name="Steindorff A."/>
            <person name="Ohm R.A."/>
            <person name="Martin F."/>
            <person name="Silar P."/>
            <person name="Natvig D.O."/>
            <person name="Lalanne C."/>
            <person name="Gautier V."/>
            <person name="Ament-Velasquez S.L."/>
            <person name="Kruys A."/>
            <person name="Hutchinson M.I."/>
            <person name="Powell A.J."/>
            <person name="Barry K."/>
            <person name="Miller A.N."/>
            <person name="Grigoriev I.V."/>
            <person name="Debuchy R."/>
            <person name="Gladieux P."/>
            <person name="Hiltunen Thoren M."/>
            <person name="Johannesson H."/>
        </authorList>
    </citation>
    <scope>NUCLEOTIDE SEQUENCE</scope>
    <source>
        <strain evidence="2">CBS 232.78</strain>
    </source>
</reference>
<keyword evidence="3" id="KW-1185">Reference proteome</keyword>
<feature type="signal peptide" evidence="1">
    <location>
        <begin position="1"/>
        <end position="17"/>
    </location>
</feature>
<comment type="caution">
    <text evidence="2">The sequence shown here is derived from an EMBL/GenBank/DDBJ whole genome shotgun (WGS) entry which is preliminary data.</text>
</comment>
<organism evidence="2 3">
    <name type="scientific">Podospora didyma</name>
    <dbReference type="NCBI Taxonomy" id="330526"/>
    <lineage>
        <taxon>Eukaryota</taxon>
        <taxon>Fungi</taxon>
        <taxon>Dikarya</taxon>
        <taxon>Ascomycota</taxon>
        <taxon>Pezizomycotina</taxon>
        <taxon>Sordariomycetes</taxon>
        <taxon>Sordariomycetidae</taxon>
        <taxon>Sordariales</taxon>
        <taxon>Podosporaceae</taxon>
        <taxon>Podospora</taxon>
    </lineage>
</organism>
<dbReference type="AlphaFoldDB" id="A0AAE0NS48"/>
<name>A0AAE0NS48_9PEZI</name>
<dbReference type="EMBL" id="JAULSW010000003">
    <property type="protein sequence ID" value="KAK3386534.1"/>
    <property type="molecule type" value="Genomic_DNA"/>
</dbReference>
<feature type="chain" id="PRO_5041972883" evidence="1">
    <location>
        <begin position="18"/>
        <end position="228"/>
    </location>
</feature>
<sequence length="228" mass="23621">MLSKLFLSAAVFGLASAYPKCSAPLPTTTAAISPSSSATTPPPSSITTAPQLICTGGSTIKTTSDCTYPSITYSYCYSAPPPLTCSEGFWPGHISYGHCMDGEICYKLNETWITTTCAPNGQTAYTTNTLFSGTLAGGVSTVISAVQCACGANQWYSWGPTDGPQSVYCMPQTDCPSGMTTSWSTNTYCATVTTPSYCSTDKVTTPYCACATGLPQYPAGGGAPTTCL</sequence>